<keyword evidence="7 14" id="KW-0851">Voltage-gated channel</keyword>
<dbReference type="Gene3D" id="2.60.120.10">
    <property type="entry name" value="Jelly Rolls"/>
    <property type="match status" value="1"/>
</dbReference>
<dbReference type="GO" id="GO:0034220">
    <property type="term" value="P:monoatomic ion transmembrane transport"/>
    <property type="evidence" value="ECO:0007669"/>
    <property type="project" value="UniProtKB-KW"/>
</dbReference>
<name>A0ABM1FT81_SOLPN</name>
<accession>A0ABM1FT81</accession>
<keyword evidence="8 14" id="KW-0630">Potassium</keyword>
<dbReference type="SUPFAM" id="SSF81324">
    <property type="entry name" value="Voltage-gated potassium channels"/>
    <property type="match status" value="1"/>
</dbReference>
<comment type="similarity">
    <text evidence="2 14">Belongs to the potassium channel family. Plant (TC 1.A.1.4) subfamily.</text>
</comment>
<dbReference type="InterPro" id="IPR003938">
    <property type="entry name" value="K_chnl_volt-dep_EAG/ELK/ERG"/>
</dbReference>
<keyword evidence="5 14" id="KW-0812">Transmembrane</keyword>
<evidence type="ECO:0000259" key="16">
    <source>
        <dbReference type="PROSITE" id="PS51490"/>
    </source>
</evidence>
<proteinExistence type="inferred from homology"/>
<feature type="repeat" description="ANK" evidence="13">
    <location>
        <begin position="559"/>
        <end position="591"/>
    </location>
</feature>
<feature type="transmembrane region" description="Helical" evidence="14">
    <location>
        <begin position="280"/>
        <end position="302"/>
    </location>
</feature>
<evidence type="ECO:0000256" key="5">
    <source>
        <dbReference type="ARBA" id="ARBA00022692"/>
    </source>
</evidence>
<comment type="domain">
    <text evidence="14">The KHA domain (rich in hydrophobic and acidic residues) present in the C-terminal part is likely to be important for tetramerization.</text>
</comment>
<comment type="domain">
    <text evidence="14">The segment S4 is probably the voltage-sensor and is characterized by a series of positively charged amino acids. The pore-forming region H5 is enclosed by the transmembrane segments S5 and S6 in the Shaker-type (1P/6TM) and contains the GYGD signature motif which seems to be involved in potassium selectivity.</text>
</comment>
<dbReference type="Gene3D" id="1.25.40.20">
    <property type="entry name" value="Ankyrin repeat-containing domain"/>
    <property type="match status" value="1"/>
</dbReference>
<dbReference type="PROSITE" id="PS50297">
    <property type="entry name" value="ANK_REP_REGION"/>
    <property type="match status" value="3"/>
</dbReference>
<feature type="transmembrane region" description="Helical" evidence="14">
    <location>
        <begin position="196"/>
        <end position="221"/>
    </location>
</feature>
<keyword evidence="4 14" id="KW-0633">Potassium transport</keyword>
<organism evidence="17 18">
    <name type="scientific">Solanum pennellii</name>
    <name type="common">Tomato</name>
    <name type="synonym">Lycopersicon pennellii</name>
    <dbReference type="NCBI Taxonomy" id="28526"/>
    <lineage>
        <taxon>Eukaryota</taxon>
        <taxon>Viridiplantae</taxon>
        <taxon>Streptophyta</taxon>
        <taxon>Embryophyta</taxon>
        <taxon>Tracheophyta</taxon>
        <taxon>Spermatophyta</taxon>
        <taxon>Magnoliopsida</taxon>
        <taxon>eudicotyledons</taxon>
        <taxon>Gunneridae</taxon>
        <taxon>Pentapetalae</taxon>
        <taxon>asterids</taxon>
        <taxon>lamiids</taxon>
        <taxon>Solanales</taxon>
        <taxon>Solanaceae</taxon>
        <taxon>Solanoideae</taxon>
        <taxon>Solaneae</taxon>
        <taxon>Solanum</taxon>
        <taxon>Solanum subgen. Lycopersicon</taxon>
    </lineage>
</organism>
<keyword evidence="9 14" id="KW-1133">Transmembrane helix</keyword>
<keyword evidence="10 14" id="KW-0406">Ion transport</keyword>
<dbReference type="InterPro" id="IPR014710">
    <property type="entry name" value="RmlC-like_jellyroll"/>
</dbReference>
<reference evidence="17" key="1">
    <citation type="journal article" date="2014" name="Nat. Genet.">
        <title>The genome of the stress-tolerant wild tomato species Solanum pennellii.</title>
        <authorList>
            <person name="Bolger A."/>
            <person name="Scossa F."/>
            <person name="Bolger M.E."/>
            <person name="Lanz C."/>
            <person name="Maumus F."/>
            <person name="Tohge T."/>
            <person name="Quesneville H."/>
            <person name="Alseekh S."/>
            <person name="Sorensen I."/>
            <person name="Lichtenstein G."/>
            <person name="Fich E.A."/>
            <person name="Conte M."/>
            <person name="Keller H."/>
            <person name="Schneeberger K."/>
            <person name="Schwacke R."/>
            <person name="Ofner I."/>
            <person name="Vrebalov J."/>
            <person name="Xu Y."/>
            <person name="Osorio S."/>
            <person name="Aflitos S.A."/>
            <person name="Schijlen E."/>
            <person name="Jimenez-Gomez J.M."/>
            <person name="Ryngajllo M."/>
            <person name="Kimura S."/>
            <person name="Kumar R."/>
            <person name="Koenig D."/>
            <person name="Headland L.R."/>
            <person name="Maloof J.N."/>
            <person name="Sinha N."/>
            <person name="van Ham R.C."/>
            <person name="Lankhorst R.K."/>
            <person name="Mao L."/>
            <person name="Vogel A."/>
            <person name="Arsova B."/>
            <person name="Panstruga R."/>
            <person name="Fei Z."/>
            <person name="Rose J.K."/>
            <person name="Zamir D."/>
            <person name="Carrari F."/>
            <person name="Giovannoni J.J."/>
            <person name="Weigel D."/>
            <person name="Usadel B."/>
            <person name="Fernie A.R."/>
        </authorList>
    </citation>
    <scope>NUCLEOTIDE SEQUENCE [LARGE SCALE GENOMIC DNA]</scope>
    <source>
        <strain evidence="17">cv. LA0716</strain>
    </source>
</reference>
<keyword evidence="6 14" id="KW-0631">Potassium channel</keyword>
<dbReference type="Pfam" id="PF00520">
    <property type="entry name" value="Ion_trans"/>
    <property type="match status" value="1"/>
</dbReference>
<feature type="transmembrane region" description="Helical" evidence="14">
    <location>
        <begin position="101"/>
        <end position="119"/>
    </location>
</feature>
<gene>
    <name evidence="18" type="primary">LOC107007320</name>
</gene>
<evidence type="ECO:0000256" key="11">
    <source>
        <dbReference type="ARBA" id="ARBA00023136"/>
    </source>
</evidence>
<feature type="repeat" description="ANK" evidence="13">
    <location>
        <begin position="592"/>
        <end position="624"/>
    </location>
</feature>
<dbReference type="InterPro" id="IPR018490">
    <property type="entry name" value="cNMP-bd_dom_sf"/>
</dbReference>
<sequence>MGDNRGLGVLGVSMCGAAQEIEQLSRESSHYSLSTGILPSLGARSNRRVKLKRFIISPYDRQYRLWETFLVVLVVYTAWVSPFEFGFLGKPAGPLAKTDNVVNGFFAIDIILTFFVAFLDRTTYLLVDEHKKIAWKYMSTWFLFDVISTIPSELAVKISPKPLRQYGLFNMLRLWRLRRVSALFARLEKDRNFNYFWVRCAKLVCVTLFAVHCAGCFYYLIAVHYPDPKKTWIGVAMDDFLNQSLWIRYVTSIYWSITTLTTVGYGDLHPENTREMIFDIFYMLFNLGLTAYLIGNMTNLVVHGTSRTRKFRDTIQAASSFAQRNQLPARLQDQMLAHLCLKFRTDSEGLQQQETLESLPKAIRSSVSHFLFYSLVDKVYLFRGVSNDLLFQLVSEMKAEYFPPKEDVILQNEAPTDFYILVTGAVDLVVLKNGVEQVVGEFRAGDLCGEIGVLCYRPQLFTVRTKRLCQLLRMNRTTFLNIVQANVGDGTIIMNNLLQHLKEMKNPIMEGVLLETEHMLARGRMDLPLTLCFATLRSDDLLLHHLLKRGLDPNESDNNGRSALHIAASKGIENCVVLLLDFGADPNSRDSEGNVPLWEAIMGKHESVIQLLVDNGAKLSAGDVGHFACVAVEQNNLSLLKEIVRYGGDVTLPKINGSSALHVAVCEGNVEIVKYLLDRGANVDQPDEHNWTPRDLAEQQGHEDIKELFESRVMMRTRSVDPIPEERGVRFLGRFKSERTISPASHGVSFLGLDGSLGRSRPRRRSNNFHNSLFGIMSAKQTNEHDVLLSANDTNVSITTTKTYAPRVIVCCPEKGDNGGKLILLPQSFKELLQIGSSRYGISQAKVVSKDGAEIDEIELIRDGDRLVFVSDKENNIDEAKSS</sequence>
<reference evidence="18" key="2">
    <citation type="submission" date="2025-08" db="UniProtKB">
        <authorList>
            <consortium name="RefSeq"/>
        </authorList>
    </citation>
    <scope>IDENTIFICATION</scope>
</reference>
<dbReference type="GeneID" id="107007320"/>
<comment type="function">
    <text evidence="14">Potassium channel.</text>
</comment>
<dbReference type="SUPFAM" id="SSF51206">
    <property type="entry name" value="cAMP-binding domain-like"/>
    <property type="match status" value="1"/>
</dbReference>
<dbReference type="PROSITE" id="PS50088">
    <property type="entry name" value="ANK_REPEAT"/>
    <property type="match status" value="3"/>
</dbReference>
<evidence type="ECO:0000256" key="10">
    <source>
        <dbReference type="ARBA" id="ARBA00023065"/>
    </source>
</evidence>
<dbReference type="PRINTS" id="PR01463">
    <property type="entry name" value="EAGCHANLFMLY"/>
</dbReference>
<evidence type="ECO:0000256" key="3">
    <source>
        <dbReference type="ARBA" id="ARBA00022448"/>
    </source>
</evidence>
<evidence type="ECO:0000313" key="18">
    <source>
        <dbReference type="RefSeq" id="XP_015061380.1"/>
    </source>
</evidence>
<dbReference type="InterPro" id="IPR005821">
    <property type="entry name" value="Ion_trans_dom"/>
</dbReference>
<dbReference type="PANTHER" id="PTHR45743:SF2">
    <property type="entry name" value="POTASSIUM CHANNEL AKT1"/>
    <property type="match status" value="1"/>
</dbReference>
<evidence type="ECO:0000256" key="4">
    <source>
        <dbReference type="ARBA" id="ARBA00022538"/>
    </source>
</evidence>
<dbReference type="Pfam" id="PF11834">
    <property type="entry name" value="KHA"/>
    <property type="match status" value="1"/>
</dbReference>
<evidence type="ECO:0000256" key="8">
    <source>
        <dbReference type="ARBA" id="ARBA00022958"/>
    </source>
</evidence>
<feature type="transmembrane region" description="Helical" evidence="14">
    <location>
        <begin position="246"/>
        <end position="268"/>
    </location>
</feature>
<comment type="caution">
    <text evidence="14">Lacks conserved residue(s) required for the propagation of feature annotation.</text>
</comment>
<evidence type="ECO:0000313" key="17">
    <source>
        <dbReference type="Proteomes" id="UP000694930"/>
    </source>
</evidence>
<evidence type="ECO:0000256" key="2">
    <source>
        <dbReference type="ARBA" id="ARBA00007929"/>
    </source>
</evidence>
<evidence type="ECO:0000256" key="7">
    <source>
        <dbReference type="ARBA" id="ARBA00022882"/>
    </source>
</evidence>
<feature type="repeat" description="ANK" evidence="13">
    <location>
        <begin position="656"/>
        <end position="688"/>
    </location>
</feature>
<dbReference type="RefSeq" id="XP_015061380.1">
    <property type="nucleotide sequence ID" value="XM_015205894.2"/>
</dbReference>
<evidence type="ECO:0000256" key="9">
    <source>
        <dbReference type="ARBA" id="ARBA00022989"/>
    </source>
</evidence>
<comment type="subunit">
    <text evidence="14">The potassium channel is composed of a homo- or heterotetrameric complex of pore-forming subunits.</text>
</comment>
<dbReference type="InterPro" id="IPR002110">
    <property type="entry name" value="Ankyrin_rpt"/>
</dbReference>
<feature type="domain" description="Cyclic nucleotide-binding" evidence="15">
    <location>
        <begin position="381"/>
        <end position="483"/>
    </location>
</feature>
<keyword evidence="17" id="KW-1185">Reference proteome</keyword>
<evidence type="ECO:0000256" key="1">
    <source>
        <dbReference type="ARBA" id="ARBA00004141"/>
    </source>
</evidence>
<dbReference type="Gene3D" id="1.10.287.70">
    <property type="match status" value="1"/>
</dbReference>
<keyword evidence="13" id="KW-0040">ANK repeat</keyword>
<dbReference type="InterPro" id="IPR036770">
    <property type="entry name" value="Ankyrin_rpt-contain_sf"/>
</dbReference>
<dbReference type="Pfam" id="PF00027">
    <property type="entry name" value="cNMP_binding"/>
    <property type="match status" value="1"/>
</dbReference>
<dbReference type="SMART" id="SM00248">
    <property type="entry name" value="ANK"/>
    <property type="match status" value="5"/>
</dbReference>
<comment type="subcellular location">
    <subcellularLocation>
        <location evidence="1 14">Membrane</location>
        <topology evidence="1 14">Multi-pass membrane protein</topology>
    </subcellularLocation>
</comment>
<feature type="transmembrane region" description="Helical" evidence="14">
    <location>
        <begin position="63"/>
        <end position="81"/>
    </location>
</feature>
<keyword evidence="12 14" id="KW-0407">Ion channel</keyword>
<dbReference type="SUPFAM" id="SSF48403">
    <property type="entry name" value="Ankyrin repeat"/>
    <property type="match status" value="1"/>
</dbReference>
<dbReference type="CDD" id="cd00038">
    <property type="entry name" value="CAP_ED"/>
    <property type="match status" value="1"/>
</dbReference>
<dbReference type="SMART" id="SM00100">
    <property type="entry name" value="cNMP"/>
    <property type="match status" value="1"/>
</dbReference>
<keyword evidence="11 14" id="KW-0472">Membrane</keyword>
<evidence type="ECO:0000256" key="13">
    <source>
        <dbReference type="PROSITE-ProRule" id="PRU00023"/>
    </source>
</evidence>
<evidence type="ECO:0000256" key="12">
    <source>
        <dbReference type="ARBA" id="ARBA00023303"/>
    </source>
</evidence>
<dbReference type="InterPro" id="IPR045319">
    <property type="entry name" value="KAT/AKT"/>
</dbReference>
<protein>
    <recommendedName>
        <fullName evidence="14">Potassium channel</fullName>
    </recommendedName>
</protein>
<dbReference type="InterPro" id="IPR021789">
    <property type="entry name" value="KHA_dom"/>
</dbReference>
<keyword evidence="3 14" id="KW-0813">Transport</keyword>
<dbReference type="Proteomes" id="UP000694930">
    <property type="component" value="Chromosome 12"/>
</dbReference>
<evidence type="ECO:0000256" key="6">
    <source>
        <dbReference type="ARBA" id="ARBA00022826"/>
    </source>
</evidence>
<dbReference type="PROSITE" id="PS50042">
    <property type="entry name" value="CNMP_BINDING_3"/>
    <property type="match status" value="1"/>
</dbReference>
<evidence type="ECO:0000256" key="14">
    <source>
        <dbReference type="RuleBase" id="RU369015"/>
    </source>
</evidence>
<dbReference type="PROSITE" id="PS51490">
    <property type="entry name" value="KHA"/>
    <property type="match status" value="1"/>
</dbReference>
<feature type="domain" description="KHA" evidence="16">
    <location>
        <begin position="807"/>
        <end position="883"/>
    </location>
</feature>
<evidence type="ECO:0000259" key="15">
    <source>
        <dbReference type="PROSITE" id="PS50042"/>
    </source>
</evidence>
<dbReference type="InterPro" id="IPR000595">
    <property type="entry name" value="cNMP-bd_dom"/>
</dbReference>
<dbReference type="PANTHER" id="PTHR45743">
    <property type="entry name" value="POTASSIUM CHANNEL AKT1"/>
    <property type="match status" value="1"/>
</dbReference>
<dbReference type="Pfam" id="PF12796">
    <property type="entry name" value="Ank_2"/>
    <property type="match status" value="2"/>
</dbReference>